<comment type="caution">
    <text evidence="1">The sequence shown here is derived from an EMBL/GenBank/DDBJ whole genome shotgun (WGS) entry which is preliminary data.</text>
</comment>
<protein>
    <submittedName>
        <fullName evidence="1">Uncharacterized protein</fullName>
    </submittedName>
</protein>
<name>X1P9D7_9ZZZZ</name>
<evidence type="ECO:0000313" key="1">
    <source>
        <dbReference type="EMBL" id="GAI39076.1"/>
    </source>
</evidence>
<sequence length="119" mass="14028">MARTVDVDQTRREIRHQFALWDIDASEFEIVWEEDRSSGRIMRRPGATVRYMRNGQWQEVSCYGYPNRASNLRQCFLLLERLRIAEQHGVQYQGLTFTKEVATSTGESARKEKQEERGN</sequence>
<accession>X1P9D7</accession>
<gene>
    <name evidence="1" type="ORF">S06H3_51781</name>
</gene>
<feature type="non-terminal residue" evidence="1">
    <location>
        <position position="119"/>
    </location>
</feature>
<reference evidence="1" key="1">
    <citation type="journal article" date="2014" name="Front. Microbiol.">
        <title>High frequency of phylogenetically diverse reductive dehalogenase-homologous genes in deep subseafloor sedimentary metagenomes.</title>
        <authorList>
            <person name="Kawai M."/>
            <person name="Futagami T."/>
            <person name="Toyoda A."/>
            <person name="Takaki Y."/>
            <person name="Nishi S."/>
            <person name="Hori S."/>
            <person name="Arai W."/>
            <person name="Tsubouchi T."/>
            <person name="Morono Y."/>
            <person name="Uchiyama I."/>
            <person name="Ito T."/>
            <person name="Fujiyama A."/>
            <person name="Inagaki F."/>
            <person name="Takami H."/>
        </authorList>
    </citation>
    <scope>NUCLEOTIDE SEQUENCE</scope>
    <source>
        <strain evidence="1">Expedition CK06-06</strain>
    </source>
</reference>
<dbReference type="AlphaFoldDB" id="X1P9D7"/>
<dbReference type="EMBL" id="BARV01032885">
    <property type="protein sequence ID" value="GAI39076.1"/>
    <property type="molecule type" value="Genomic_DNA"/>
</dbReference>
<proteinExistence type="predicted"/>
<organism evidence="1">
    <name type="scientific">marine sediment metagenome</name>
    <dbReference type="NCBI Taxonomy" id="412755"/>
    <lineage>
        <taxon>unclassified sequences</taxon>
        <taxon>metagenomes</taxon>
        <taxon>ecological metagenomes</taxon>
    </lineage>
</organism>